<dbReference type="InterPro" id="IPR024029">
    <property type="entry name" value="Pyridox_Oxase_FMN-dep"/>
</dbReference>
<evidence type="ECO:0000259" key="1">
    <source>
        <dbReference type="Pfam" id="PF01243"/>
    </source>
</evidence>
<dbReference type="SUPFAM" id="SSF50475">
    <property type="entry name" value="FMN-binding split barrel"/>
    <property type="match status" value="1"/>
</dbReference>
<dbReference type="PANTHER" id="PTHR42815:SF2">
    <property type="entry name" value="FAD-BINDING, PUTATIVE (AFU_ORTHOLOGUE AFUA_6G07600)-RELATED"/>
    <property type="match status" value="1"/>
</dbReference>
<dbReference type="Gene3D" id="2.30.110.10">
    <property type="entry name" value="Electron Transport, Fmn-binding Protein, Chain A"/>
    <property type="match status" value="1"/>
</dbReference>
<reference evidence="2 3" key="1">
    <citation type="submission" date="2016-10" db="EMBL/GenBank/DDBJ databases">
        <authorList>
            <person name="de Groot N.N."/>
        </authorList>
    </citation>
    <scope>NUCLEOTIDE SEQUENCE [LARGE SCALE GENOMIC DNA]</scope>
    <source>
        <strain evidence="2 3">R5</strain>
    </source>
</reference>
<sequence>MGDQSAGGKPPVKSQEDLRAHFGQLSPLAEKKVLYHLDRFCRDFIALSPFLVIASSDGKGHADASPRGDAPGFVSVLDDKTLLIPDRRGNNRVDTFGNIIASPGIGLIFMVPGINETLRVNGRAEISQEPDLLTPLTVQNVTPIIGLKVHVDETYFHCGKALMRSKLWNPAAQVERHSFPTLGRIIAEQTAAIEVEVAEKAMEEAYRTRLY</sequence>
<dbReference type="NCBIfam" id="TIGR04025">
    <property type="entry name" value="PPOX_FMN_DR2398"/>
    <property type="match status" value="1"/>
</dbReference>
<dbReference type="PANTHER" id="PTHR42815">
    <property type="entry name" value="FAD-BINDING, PUTATIVE (AFU_ORTHOLOGUE AFUA_6G07600)-RELATED"/>
    <property type="match status" value="1"/>
</dbReference>
<gene>
    <name evidence="2" type="ORF">SAMN05216337_10659</name>
</gene>
<proteinExistence type="predicted"/>
<organism evidence="2 3">
    <name type="scientific">Bradyrhizobium brasilense</name>
    <dbReference type="NCBI Taxonomy" id="1419277"/>
    <lineage>
        <taxon>Bacteria</taxon>
        <taxon>Pseudomonadati</taxon>
        <taxon>Pseudomonadota</taxon>
        <taxon>Alphaproteobacteria</taxon>
        <taxon>Hyphomicrobiales</taxon>
        <taxon>Nitrobacteraceae</taxon>
        <taxon>Bradyrhizobium</taxon>
    </lineage>
</organism>
<protein>
    <recommendedName>
        <fullName evidence="1">Pyridoxamine 5'-phosphate oxidase N-terminal domain-containing protein</fullName>
    </recommendedName>
</protein>
<dbReference type="InterPro" id="IPR011576">
    <property type="entry name" value="Pyridox_Oxase_N"/>
</dbReference>
<dbReference type="Pfam" id="PF01243">
    <property type="entry name" value="PNPOx_N"/>
    <property type="match status" value="1"/>
</dbReference>
<dbReference type="InterPro" id="IPR012349">
    <property type="entry name" value="Split_barrel_FMN-bd"/>
</dbReference>
<dbReference type="RefSeq" id="WP_092089986.1">
    <property type="nucleotide sequence ID" value="NZ_FMZW01000065.1"/>
</dbReference>
<evidence type="ECO:0000313" key="3">
    <source>
        <dbReference type="Proteomes" id="UP000199245"/>
    </source>
</evidence>
<accession>A0A1G7MPB4</accession>
<evidence type="ECO:0000313" key="2">
    <source>
        <dbReference type="EMBL" id="SDF63563.1"/>
    </source>
</evidence>
<feature type="domain" description="Pyridoxamine 5'-phosphate oxidase N-terminal" evidence="1">
    <location>
        <begin position="40"/>
        <end position="138"/>
    </location>
</feature>
<name>A0A1G7MPB4_9BRAD</name>
<dbReference type="Proteomes" id="UP000199245">
    <property type="component" value="Unassembled WGS sequence"/>
</dbReference>
<dbReference type="AlphaFoldDB" id="A0A1G7MPB4"/>
<dbReference type="EMBL" id="FMZW01000065">
    <property type="protein sequence ID" value="SDF63563.1"/>
    <property type="molecule type" value="Genomic_DNA"/>
</dbReference>